<dbReference type="Proteomes" id="UP000245956">
    <property type="component" value="Unassembled WGS sequence"/>
</dbReference>
<evidence type="ECO:0000313" key="4">
    <source>
        <dbReference type="Proteomes" id="UP000245956"/>
    </source>
</evidence>
<sequence>MLEWIRTPPANVGSAEPPSSLRAQRWSALDNMASRRKPARASSSSKTGEANEDLGAAPPKTRAKQREPPPVLFLHPSPGASHVSLPGALAPGNPIPGPVSTRRDQPTLERSASVRSGSGAPSDLQQRSGRALLTAASTRSADRTDALWAEMQATLEEVELSASGGTHVFGREHDHKLSELRTAQIALAQAWARSEADDAIAATPDGNPAPPAGDDLRNIMGNLTEAPRAGADGTDAAKSTVGTTSGRPESSSGGADLLGAKLEEETEVDILMARKRREANDRYFQRVNQGVIDVVAKLEDVAVAMRAVEQESKDVWHESGSGS</sequence>
<name>A0A2U3DYD7_PURLI</name>
<dbReference type="AlphaFoldDB" id="A0A2U3DYD7"/>
<reference evidence="3" key="1">
    <citation type="submission" date="2015-05" db="EMBL/GenBank/DDBJ databases">
        <authorList>
            <person name="Wang D.B."/>
            <person name="Wang M."/>
        </authorList>
    </citation>
    <scope>NUCLEOTIDE SEQUENCE</scope>
    <source>
        <strain evidence="3">36-1</strain>
    </source>
</reference>
<evidence type="ECO:0000313" key="5">
    <source>
        <dbReference type="Proteomes" id="UP001287286"/>
    </source>
</evidence>
<comment type="caution">
    <text evidence="3">The sequence shown here is derived from an EMBL/GenBank/DDBJ whole genome shotgun (WGS) entry which is preliminary data.</text>
</comment>
<dbReference type="EMBL" id="JAWRVI010000002">
    <property type="protein sequence ID" value="KAK4094773.1"/>
    <property type="molecule type" value="Genomic_DNA"/>
</dbReference>
<evidence type="ECO:0000313" key="2">
    <source>
        <dbReference type="EMBL" id="KAK4094773.1"/>
    </source>
</evidence>
<accession>A0A2U3DYD7</accession>
<reference evidence="2" key="3">
    <citation type="submission" date="2023-11" db="EMBL/GenBank/DDBJ databases">
        <authorList>
            <person name="Beijen E."/>
            <person name="Ohm R.A."/>
        </authorList>
    </citation>
    <scope>NUCLEOTIDE SEQUENCE</scope>
    <source>
        <strain evidence="2">CBS 150709</strain>
    </source>
</reference>
<feature type="region of interest" description="Disordered" evidence="1">
    <location>
        <begin position="225"/>
        <end position="260"/>
    </location>
</feature>
<dbReference type="Pfam" id="PF17242">
    <property type="entry name" value="DUF5315"/>
    <property type="match status" value="1"/>
</dbReference>
<keyword evidence="5" id="KW-1185">Reference proteome</keyword>
<dbReference type="EMBL" id="LCWV01000019">
    <property type="protein sequence ID" value="PWI67263.1"/>
    <property type="molecule type" value="Genomic_DNA"/>
</dbReference>
<dbReference type="Proteomes" id="UP001287286">
    <property type="component" value="Unassembled WGS sequence"/>
</dbReference>
<protein>
    <submittedName>
        <fullName evidence="3">Uncharacterized protein</fullName>
    </submittedName>
</protein>
<feature type="region of interest" description="Disordered" evidence="1">
    <location>
        <begin position="1"/>
        <end position="142"/>
    </location>
</feature>
<gene>
    <name evidence="3" type="ORF">PCL_03031</name>
    <name evidence="2" type="ORF">Purlil1_469</name>
</gene>
<reference evidence="3 4" key="2">
    <citation type="journal article" date="2016" name="Front. Microbiol.">
        <title>Genome and transcriptome sequences reveal the specific parasitism of the nematophagous Purpureocillium lilacinum 36-1.</title>
        <authorList>
            <person name="Xie J."/>
            <person name="Li S."/>
            <person name="Mo C."/>
            <person name="Xiao X."/>
            <person name="Peng D."/>
            <person name="Wang G."/>
            <person name="Xiao Y."/>
        </authorList>
    </citation>
    <scope>NUCLEOTIDE SEQUENCE [LARGE SCALE GENOMIC DNA]</scope>
    <source>
        <strain evidence="3 4">36-1</strain>
    </source>
</reference>
<feature type="compositionally biased region" description="Polar residues" evidence="1">
    <location>
        <begin position="240"/>
        <end position="253"/>
    </location>
</feature>
<evidence type="ECO:0000313" key="3">
    <source>
        <dbReference type="EMBL" id="PWI67263.1"/>
    </source>
</evidence>
<evidence type="ECO:0000256" key="1">
    <source>
        <dbReference type="SAM" id="MobiDB-lite"/>
    </source>
</evidence>
<reference evidence="2 5" key="4">
    <citation type="journal article" date="2024" name="Microbiol. Resour. Announc.">
        <title>Genome annotations for the ascomycete fungi Trichoderma harzianum, Trichoderma aggressivum, and Purpureocillium lilacinum.</title>
        <authorList>
            <person name="Beijen E.P.W."/>
            <person name="Ohm R.A."/>
        </authorList>
    </citation>
    <scope>NUCLEOTIDE SEQUENCE [LARGE SCALE GENOMIC DNA]</scope>
    <source>
        <strain evidence="2 5">CBS 150709</strain>
    </source>
</reference>
<organism evidence="3 4">
    <name type="scientific">Purpureocillium lilacinum</name>
    <name type="common">Paecilomyces lilacinus</name>
    <dbReference type="NCBI Taxonomy" id="33203"/>
    <lineage>
        <taxon>Eukaryota</taxon>
        <taxon>Fungi</taxon>
        <taxon>Dikarya</taxon>
        <taxon>Ascomycota</taxon>
        <taxon>Pezizomycotina</taxon>
        <taxon>Sordariomycetes</taxon>
        <taxon>Hypocreomycetidae</taxon>
        <taxon>Hypocreales</taxon>
        <taxon>Ophiocordycipitaceae</taxon>
        <taxon>Purpureocillium</taxon>
    </lineage>
</organism>
<proteinExistence type="predicted"/>